<name>A0ABR4AMY4_9LECA</name>
<accession>A0ABR4AMY4</accession>
<evidence type="ECO:0000313" key="2">
    <source>
        <dbReference type="Proteomes" id="UP001590950"/>
    </source>
</evidence>
<gene>
    <name evidence="1" type="ORF">N7G274_001638</name>
</gene>
<proteinExistence type="predicted"/>
<sequence length="183" mass="20133">MRLMLENVELGRVDEYADEDTVPRSKELLLEMVELGAVDEVKTEDSGVEVNNVLLGGVEFGVEEYGEFEIELRRLLLGRIEESGLDTITLELPELPAGDSKLEIARLLILGDPADDVGLEVEVTWLEVIVNEMEKIELELALLLLDLRTEDVGPVLAGIVVARLELAALELATLVLEGAKDDI</sequence>
<dbReference type="EMBL" id="JBEFKJ010000004">
    <property type="protein sequence ID" value="KAL2046191.1"/>
    <property type="molecule type" value="Genomic_DNA"/>
</dbReference>
<evidence type="ECO:0000313" key="1">
    <source>
        <dbReference type="EMBL" id="KAL2046191.1"/>
    </source>
</evidence>
<reference evidence="1 2" key="1">
    <citation type="submission" date="2024-09" db="EMBL/GenBank/DDBJ databases">
        <title>Rethinking Asexuality: The Enigmatic Case of Functional Sexual Genes in Lepraria (Stereocaulaceae).</title>
        <authorList>
            <person name="Doellman M."/>
            <person name="Sun Y."/>
            <person name="Barcenas-Pena A."/>
            <person name="Lumbsch H.T."/>
            <person name="Grewe F."/>
        </authorList>
    </citation>
    <scope>NUCLEOTIDE SEQUENCE [LARGE SCALE GENOMIC DNA]</scope>
    <source>
        <strain evidence="1 2">Mercado 3170</strain>
    </source>
</reference>
<organism evidence="1 2">
    <name type="scientific">Stereocaulon virgatum</name>
    <dbReference type="NCBI Taxonomy" id="373712"/>
    <lineage>
        <taxon>Eukaryota</taxon>
        <taxon>Fungi</taxon>
        <taxon>Dikarya</taxon>
        <taxon>Ascomycota</taxon>
        <taxon>Pezizomycotina</taxon>
        <taxon>Lecanoromycetes</taxon>
        <taxon>OSLEUM clade</taxon>
        <taxon>Lecanoromycetidae</taxon>
        <taxon>Lecanorales</taxon>
        <taxon>Lecanorineae</taxon>
        <taxon>Stereocaulaceae</taxon>
        <taxon>Stereocaulon</taxon>
    </lineage>
</organism>
<comment type="caution">
    <text evidence="1">The sequence shown here is derived from an EMBL/GenBank/DDBJ whole genome shotgun (WGS) entry which is preliminary data.</text>
</comment>
<dbReference type="Proteomes" id="UP001590950">
    <property type="component" value="Unassembled WGS sequence"/>
</dbReference>
<keyword evidence="2" id="KW-1185">Reference proteome</keyword>
<protein>
    <submittedName>
        <fullName evidence="1">Uncharacterized protein</fullName>
    </submittedName>
</protein>